<feature type="transmembrane region" description="Helical" evidence="1">
    <location>
        <begin position="547"/>
        <end position="568"/>
    </location>
</feature>
<dbReference type="PANTHER" id="PTHR38434">
    <property type="entry name" value="BLL2549 PROTEIN"/>
    <property type="match status" value="1"/>
</dbReference>
<feature type="transmembrane region" description="Helical" evidence="1">
    <location>
        <begin position="472"/>
        <end position="494"/>
    </location>
</feature>
<feature type="transmembrane region" description="Helical" evidence="1">
    <location>
        <begin position="642"/>
        <end position="660"/>
    </location>
</feature>
<feature type="transmembrane region" description="Helical" evidence="1">
    <location>
        <begin position="204"/>
        <end position="234"/>
    </location>
</feature>
<reference evidence="2 3" key="1">
    <citation type="journal article" date="2019" name="Int. J. Syst. Evol. Microbiol.">
        <title>The Global Catalogue of Microorganisms (GCM) 10K type strain sequencing project: providing services to taxonomists for standard genome sequencing and annotation.</title>
        <authorList>
            <consortium name="The Broad Institute Genomics Platform"/>
            <consortium name="The Broad Institute Genome Sequencing Center for Infectious Disease"/>
            <person name="Wu L."/>
            <person name="Ma J."/>
        </authorList>
    </citation>
    <scope>NUCLEOTIDE SEQUENCE [LARGE SCALE GENOMIC DNA]</scope>
    <source>
        <strain evidence="2 3">JCM 13378</strain>
    </source>
</reference>
<gene>
    <name evidence="2" type="ORF">GCM10009092_32020</name>
</gene>
<keyword evidence="1" id="KW-1133">Transmembrane helix</keyword>
<comment type="caution">
    <text evidence="2">The sequence shown here is derived from an EMBL/GenBank/DDBJ whole genome shotgun (WGS) entry which is preliminary data.</text>
</comment>
<feature type="transmembrane region" description="Helical" evidence="1">
    <location>
        <begin position="805"/>
        <end position="823"/>
    </location>
</feature>
<feature type="transmembrane region" description="Helical" evidence="1">
    <location>
        <begin position="141"/>
        <end position="159"/>
    </location>
</feature>
<evidence type="ECO:0000313" key="2">
    <source>
        <dbReference type="EMBL" id="GAA0365251.1"/>
    </source>
</evidence>
<protein>
    <submittedName>
        <fullName evidence="2">DUF2339 domain-containing protein</fullName>
    </submittedName>
</protein>
<dbReference type="Pfam" id="PF10101">
    <property type="entry name" value="DUF2339"/>
    <property type="match status" value="1"/>
</dbReference>
<name>A0ABN0XIW2_9ALTE</name>
<feature type="transmembrane region" description="Helical" evidence="1">
    <location>
        <begin position="501"/>
        <end position="518"/>
    </location>
</feature>
<dbReference type="PIRSF" id="PIRSF035905">
    <property type="entry name" value="UCP035905_mp"/>
    <property type="match status" value="1"/>
</dbReference>
<feature type="transmembrane region" description="Helical" evidence="1">
    <location>
        <begin position="739"/>
        <end position="760"/>
    </location>
</feature>
<dbReference type="Proteomes" id="UP001501757">
    <property type="component" value="Unassembled WGS sequence"/>
</dbReference>
<evidence type="ECO:0000256" key="1">
    <source>
        <dbReference type="SAM" id="Phobius"/>
    </source>
</evidence>
<feature type="transmembrane region" description="Helical" evidence="1">
    <location>
        <begin position="388"/>
        <end position="407"/>
    </location>
</feature>
<organism evidence="2 3">
    <name type="scientific">Bowmanella denitrificans</name>
    <dbReference type="NCBI Taxonomy" id="366582"/>
    <lineage>
        <taxon>Bacteria</taxon>
        <taxon>Pseudomonadati</taxon>
        <taxon>Pseudomonadota</taxon>
        <taxon>Gammaproteobacteria</taxon>
        <taxon>Alteromonadales</taxon>
        <taxon>Alteromonadaceae</taxon>
        <taxon>Bowmanella</taxon>
    </lineage>
</organism>
<dbReference type="EMBL" id="BAAAEI010000020">
    <property type="protein sequence ID" value="GAA0365251.1"/>
    <property type="molecule type" value="Genomic_DNA"/>
</dbReference>
<feature type="transmembrane region" description="Helical" evidence="1">
    <location>
        <begin position="419"/>
        <end position="437"/>
    </location>
</feature>
<dbReference type="PANTHER" id="PTHR38434:SF1">
    <property type="entry name" value="BLL2549 PROTEIN"/>
    <property type="match status" value="1"/>
</dbReference>
<sequence>MEAIFGLIILLAALAGVIAFFKVQSLSRELSELRRLVTDLNSRIVPASSAQMESTERHKTVDNINRPVNVQPKPAIPSVSPAAVLQVKASANQWQTSFKAWQNAFEQNGMVWIGAVALALGGIFLASYSLERGLLSPLARILLGSVFGVGLILTSLWLHRRAVVFEGYANYIPAALASGGFISCFAMVLLAFYGYQMLGNLSAFVLLAIVALSASYLSLLLGPLLAAIGIVGAYTVPLWLGADSGSLFALLSYVLFVGLAVLLLARRVQQSWLWYALYGGHFGWYMLALIQGQASDSSLFSGFVLLTLYGLVVWPVCGWRLQSRQLQSLPFRSLLQADKENAALLLSLLPALVFLLSISYQTASLTLLLALAFAMLVLPRLHCRFSHCALLTLPIFLVGIMIVPTPVRLDELSGALSGNYLLVVGSALLLFVYGLALGRQQTKRLECHLLAAFAPFILIGVGYSLAPTGDSGLLYPFWATMLLLMSMGLAGLAWRTAGWQAFCYVAGSNANLALSLTMLLNDSALTLALLTQVLVISYLAQKRQLALPHWIVKLLVSLILLRLSLAPWTPGYDTLQLLGLHWSIVVYPLAIGLFYLSARLWQASALYPWLLAAVLHLFALLVTTETSYLLVGHYPQPGALSFQETVLLAMNWLLLGAMYLYRASFAGNALPIYRFAGILLCIAAGLLQLQLLVDDNPFFIQQGVGQWPLLNWLLPLWAVPAALLFYLSRGHLAGTAAKVVKGISALLAFLFVNAVIRQAWQGEEIHLWLATSDAEQYSYSLVWLLIASSLVGIAYKFVLPGWQRLGFGLLLMVILKVFIVDMANLQGLFRAVSFIGLGLCLVALGWLFQRLRQSIASEPDYN</sequence>
<feature type="transmembrane region" description="Helical" evidence="1">
    <location>
        <begin position="342"/>
        <end position="358"/>
    </location>
</feature>
<evidence type="ECO:0000313" key="3">
    <source>
        <dbReference type="Proteomes" id="UP001501757"/>
    </source>
</evidence>
<feature type="transmembrane region" description="Helical" evidence="1">
    <location>
        <begin position="709"/>
        <end position="727"/>
    </location>
</feature>
<feature type="transmembrane region" description="Helical" evidence="1">
    <location>
        <begin position="171"/>
        <end position="192"/>
    </location>
</feature>
<feature type="transmembrane region" description="Helical" evidence="1">
    <location>
        <begin position="780"/>
        <end position="798"/>
    </location>
</feature>
<feature type="transmembrane region" description="Helical" evidence="1">
    <location>
        <begin position="298"/>
        <end position="321"/>
    </location>
</feature>
<feature type="transmembrane region" description="Helical" evidence="1">
    <location>
        <begin position="672"/>
        <end position="689"/>
    </location>
</feature>
<keyword evidence="3" id="KW-1185">Reference proteome</keyword>
<keyword evidence="1" id="KW-0472">Membrane</keyword>
<feature type="transmembrane region" description="Helical" evidence="1">
    <location>
        <begin position="364"/>
        <end position="381"/>
    </location>
</feature>
<dbReference type="InterPro" id="IPR014600">
    <property type="entry name" value="UCP035905_mem"/>
</dbReference>
<dbReference type="InterPro" id="IPR019286">
    <property type="entry name" value="DUF2339_TM"/>
</dbReference>
<feature type="transmembrane region" description="Helical" evidence="1">
    <location>
        <begin position="829"/>
        <end position="848"/>
    </location>
</feature>
<dbReference type="RefSeq" id="WP_343846245.1">
    <property type="nucleotide sequence ID" value="NZ_BAAAEI010000020.1"/>
</dbReference>
<feature type="transmembrane region" description="Helical" evidence="1">
    <location>
        <begin position="109"/>
        <end position="129"/>
    </location>
</feature>
<keyword evidence="1" id="KW-0812">Transmembrane</keyword>
<proteinExistence type="predicted"/>
<feature type="transmembrane region" description="Helical" evidence="1">
    <location>
        <begin position="605"/>
        <end position="622"/>
    </location>
</feature>
<feature type="transmembrane region" description="Helical" evidence="1">
    <location>
        <begin position="272"/>
        <end position="292"/>
    </location>
</feature>
<feature type="transmembrane region" description="Helical" evidence="1">
    <location>
        <begin position="449"/>
        <end position="466"/>
    </location>
</feature>
<feature type="transmembrane region" description="Helical" evidence="1">
    <location>
        <begin position="246"/>
        <end position="265"/>
    </location>
</feature>
<feature type="transmembrane region" description="Helical" evidence="1">
    <location>
        <begin position="524"/>
        <end position="540"/>
    </location>
</feature>
<feature type="transmembrane region" description="Helical" evidence="1">
    <location>
        <begin position="580"/>
        <end position="598"/>
    </location>
</feature>
<accession>A0ABN0XIW2</accession>